<name>A0A2J8ADK6_9CHLO</name>
<dbReference type="EMBL" id="PGGS01000052">
    <property type="protein sequence ID" value="PNH10589.1"/>
    <property type="molecule type" value="Genomic_DNA"/>
</dbReference>
<gene>
    <name evidence="4" type="ORF">TSOC_002689</name>
</gene>
<evidence type="ECO:0000313" key="4">
    <source>
        <dbReference type="EMBL" id="PNH10589.1"/>
    </source>
</evidence>
<accession>A0A2J8ADK6</accession>
<dbReference type="OrthoDB" id="10659894at2759"/>
<feature type="signal peptide" evidence="2">
    <location>
        <begin position="1"/>
        <end position="19"/>
    </location>
</feature>
<comment type="caution">
    <text evidence="4">The sequence shown here is derived from an EMBL/GenBank/DDBJ whole genome shotgun (WGS) entry which is preliminary data.</text>
</comment>
<sequence>MALSYALPLLAVLLSAAVAQDGPLTISGEVEFVYKNAWRHSSRAQPPPRGRPPPFGGPPLVANEYQHTPDMAEMQIRCPQIIGPQRYPLANPSCQMPSFTVAYGPHADAFREFGAEANAIEVAPQGRGPQRGYNNQCRSPQCAASKAVRDRLTRKQAENRILNGDRAIVELEEAPAAAGAGDLEPPPLGRSPEGKVPAFVVKRLVRTSMGEQKCGIDTGTPHELRALVFIMDWSSCGPEAKWKPSVTEEELTQAFAPAQDSSGTTIPANMRAYHQTCSFGHVLLDPSNVMVLPVPMPCRGVVPGNLTTRPGMPPPASAGPPSQRRDSAIRMNATVDDWWDYSRSCEVSEQKAWENACEAHAQQLVADGSLGQEGTAQLDSILTWTEGRRNIYIVPQGATCGWEGYGDVACTTPTCSV</sequence>
<organism evidence="4 5">
    <name type="scientific">Tetrabaena socialis</name>
    <dbReference type="NCBI Taxonomy" id="47790"/>
    <lineage>
        <taxon>Eukaryota</taxon>
        <taxon>Viridiplantae</taxon>
        <taxon>Chlorophyta</taxon>
        <taxon>core chlorophytes</taxon>
        <taxon>Chlorophyceae</taxon>
        <taxon>CS clade</taxon>
        <taxon>Chlamydomonadales</taxon>
        <taxon>Tetrabaenaceae</taxon>
        <taxon>Tetrabaena</taxon>
    </lineage>
</organism>
<feature type="region of interest" description="Disordered" evidence="1">
    <location>
        <begin position="306"/>
        <end position="326"/>
    </location>
</feature>
<keyword evidence="2" id="KW-0732">Signal</keyword>
<dbReference type="Proteomes" id="UP000236333">
    <property type="component" value="Unassembled WGS sequence"/>
</dbReference>
<evidence type="ECO:0000259" key="3">
    <source>
        <dbReference type="Pfam" id="PF05548"/>
    </source>
</evidence>
<dbReference type="Pfam" id="PF05548">
    <property type="entry name" value="Peptidase_M11"/>
    <property type="match status" value="1"/>
</dbReference>
<dbReference type="AlphaFoldDB" id="A0A2J8ADK6"/>
<evidence type="ECO:0000313" key="5">
    <source>
        <dbReference type="Proteomes" id="UP000236333"/>
    </source>
</evidence>
<protein>
    <submittedName>
        <fullName evidence="4">Autolysin</fullName>
    </submittedName>
</protein>
<feature type="chain" id="PRO_5014327319" evidence="2">
    <location>
        <begin position="20"/>
        <end position="417"/>
    </location>
</feature>
<evidence type="ECO:0000256" key="2">
    <source>
        <dbReference type="SAM" id="SignalP"/>
    </source>
</evidence>
<keyword evidence="5" id="KW-1185">Reference proteome</keyword>
<dbReference type="InterPro" id="IPR008752">
    <property type="entry name" value="Peptidase_M11"/>
</dbReference>
<evidence type="ECO:0000256" key="1">
    <source>
        <dbReference type="SAM" id="MobiDB-lite"/>
    </source>
</evidence>
<reference evidence="4 5" key="1">
    <citation type="journal article" date="2017" name="Mol. Biol. Evol.">
        <title>The 4-celled Tetrabaena socialis nuclear genome reveals the essential components for genetic control of cell number at the origin of multicellularity in the volvocine lineage.</title>
        <authorList>
            <person name="Featherston J."/>
            <person name="Arakaki Y."/>
            <person name="Hanschen E.R."/>
            <person name="Ferris P.J."/>
            <person name="Michod R.E."/>
            <person name="Olson B.J.S.C."/>
            <person name="Nozaki H."/>
            <person name="Durand P.M."/>
        </authorList>
    </citation>
    <scope>NUCLEOTIDE SEQUENCE [LARGE SCALE GENOMIC DNA]</scope>
    <source>
        <strain evidence="4 5">NIES-571</strain>
    </source>
</reference>
<feature type="domain" description="Peptidase M11 gametolysin" evidence="3">
    <location>
        <begin position="225"/>
        <end position="410"/>
    </location>
</feature>
<proteinExistence type="predicted"/>